<evidence type="ECO:0008006" key="2">
    <source>
        <dbReference type="Google" id="ProtNLM"/>
    </source>
</evidence>
<gene>
    <name evidence="1" type="ORF">E6P75_11740</name>
</gene>
<comment type="caution">
    <text evidence="1">The sequence shown here is derived from an EMBL/GenBank/DDBJ whole genome shotgun (WGS) entry which is preliminary data.</text>
</comment>
<proteinExistence type="predicted"/>
<organism evidence="1">
    <name type="scientific">Faucicola osloensis</name>
    <name type="common">Moraxella osloensis</name>
    <dbReference type="NCBI Taxonomy" id="34062"/>
    <lineage>
        <taxon>Bacteria</taxon>
        <taxon>Pseudomonadati</taxon>
        <taxon>Pseudomonadota</taxon>
        <taxon>Gammaproteobacteria</taxon>
        <taxon>Moraxellales</taxon>
        <taxon>Moraxellaceae</taxon>
        <taxon>Faucicola</taxon>
    </lineage>
</organism>
<dbReference type="EMBL" id="SSCJ01000014">
    <property type="protein sequence ID" value="MDI4510866.1"/>
    <property type="molecule type" value="Genomic_DNA"/>
</dbReference>
<name>A0AAW6TEF7_FAUOS</name>
<reference evidence="1" key="1">
    <citation type="submission" date="2019-04" db="EMBL/GenBank/DDBJ databases">
        <title>Moraxella osloensis CCUG 73412, isolated from corneal scrapings as causative agent of keratitis.</title>
        <authorList>
            <person name="Connolly G."/>
            <person name="Jaen-Luchoro D."/>
            <person name="Pinyeiro-Iglesias B."/>
            <person name="Curry A."/>
            <person name="Knowles S."/>
            <person name="Moore E.R.B."/>
        </authorList>
    </citation>
    <scope>NUCLEOTIDE SEQUENCE</scope>
    <source>
        <strain evidence="1">CCUG 73412</strain>
    </source>
</reference>
<accession>A0AAW6TEF7</accession>
<sequence>MNFPQQFPVLITAEQVKRILPETSNGQEMSVEAIEAVLEKAIEGSEEENPIIITNLSDLFLGAYEYKPSEAFKEFGKSAYKDAIAEIVYNVISEDEKFQADLVKIDNDFDNDSSESFLAKYMTADNLDNVDGLASELMDYVEAEDLIKLSNGNYLFC</sequence>
<dbReference type="AlphaFoldDB" id="A0AAW6TEF7"/>
<evidence type="ECO:0000313" key="1">
    <source>
        <dbReference type="EMBL" id="MDI4510866.1"/>
    </source>
</evidence>
<protein>
    <recommendedName>
        <fullName evidence="2">DUF4375 domain-containing protein</fullName>
    </recommendedName>
</protein>